<dbReference type="Proteomes" id="UP000267029">
    <property type="component" value="Unassembled WGS sequence"/>
</dbReference>
<accession>A0A0R3UCN4</accession>
<dbReference type="WBParaSite" id="MCOS_0000468201-mRNA-1">
    <property type="protein sequence ID" value="MCOS_0000468201-mRNA-1"/>
    <property type="gene ID" value="MCOS_0000468201"/>
</dbReference>
<reference evidence="1 2" key="2">
    <citation type="submission" date="2018-10" db="EMBL/GenBank/DDBJ databases">
        <authorList>
            <consortium name="Pathogen Informatics"/>
        </authorList>
    </citation>
    <scope>NUCLEOTIDE SEQUENCE [LARGE SCALE GENOMIC DNA]</scope>
</reference>
<reference evidence="3" key="1">
    <citation type="submission" date="2017-02" db="UniProtKB">
        <authorList>
            <consortium name="WormBaseParasite"/>
        </authorList>
    </citation>
    <scope>IDENTIFICATION</scope>
</reference>
<protein>
    <submittedName>
        <fullName evidence="1 3">Uncharacterized protein</fullName>
    </submittedName>
</protein>
<sequence length="46" mass="5082">MVTTKLFGVRQRMRGARPSLTVAPRSLSTIGRQLVHYSCRYGGAVC</sequence>
<keyword evidence="2" id="KW-1185">Reference proteome</keyword>
<dbReference type="AlphaFoldDB" id="A0A0R3UCN4"/>
<name>A0A0R3UCN4_MESCO</name>
<proteinExistence type="predicted"/>
<organism evidence="3">
    <name type="scientific">Mesocestoides corti</name>
    <name type="common">Flatworm</name>
    <dbReference type="NCBI Taxonomy" id="53468"/>
    <lineage>
        <taxon>Eukaryota</taxon>
        <taxon>Metazoa</taxon>
        <taxon>Spiralia</taxon>
        <taxon>Lophotrochozoa</taxon>
        <taxon>Platyhelminthes</taxon>
        <taxon>Cestoda</taxon>
        <taxon>Eucestoda</taxon>
        <taxon>Cyclophyllidea</taxon>
        <taxon>Mesocestoididae</taxon>
        <taxon>Mesocestoides</taxon>
    </lineage>
</organism>
<evidence type="ECO:0000313" key="3">
    <source>
        <dbReference type="WBParaSite" id="MCOS_0000468201-mRNA-1"/>
    </source>
</evidence>
<evidence type="ECO:0000313" key="1">
    <source>
        <dbReference type="EMBL" id="VDD78680.1"/>
    </source>
</evidence>
<gene>
    <name evidence="1" type="ORF">MCOS_LOCUS4683</name>
</gene>
<dbReference type="EMBL" id="UXSR01002069">
    <property type="protein sequence ID" value="VDD78680.1"/>
    <property type="molecule type" value="Genomic_DNA"/>
</dbReference>
<evidence type="ECO:0000313" key="2">
    <source>
        <dbReference type="Proteomes" id="UP000267029"/>
    </source>
</evidence>